<accession>A0ABQ9URV6</accession>
<dbReference type="EMBL" id="JASSZA010000010">
    <property type="protein sequence ID" value="KAK2099813.1"/>
    <property type="molecule type" value="Genomic_DNA"/>
</dbReference>
<feature type="region of interest" description="Disordered" evidence="1">
    <location>
        <begin position="155"/>
        <end position="176"/>
    </location>
</feature>
<protein>
    <submittedName>
        <fullName evidence="2">Uncharacterized protein</fullName>
    </submittedName>
</protein>
<organism evidence="2 3">
    <name type="scientific">Saguinus oedipus</name>
    <name type="common">Cotton-top tamarin</name>
    <name type="synonym">Oedipomidas oedipus</name>
    <dbReference type="NCBI Taxonomy" id="9490"/>
    <lineage>
        <taxon>Eukaryota</taxon>
        <taxon>Metazoa</taxon>
        <taxon>Chordata</taxon>
        <taxon>Craniata</taxon>
        <taxon>Vertebrata</taxon>
        <taxon>Euteleostomi</taxon>
        <taxon>Mammalia</taxon>
        <taxon>Eutheria</taxon>
        <taxon>Euarchontoglires</taxon>
        <taxon>Primates</taxon>
        <taxon>Haplorrhini</taxon>
        <taxon>Platyrrhini</taxon>
        <taxon>Cebidae</taxon>
        <taxon>Callitrichinae</taxon>
        <taxon>Saguinus</taxon>
    </lineage>
</organism>
<name>A0ABQ9URV6_SAGOE</name>
<sequence length="176" mass="18934">MSPSLFSNSCIIKNIVLTPPGSTLAHLSMTLAHGHRPQLQGAVIDGQQRTSLKLLAFRSLEDSKEQGSAASSSCSPSSPKVWVILCSLSSTSSIWKRNHRRSKAVGTKASGERNLKTPMGSFFVMDSPAARCHAPVIKEENGTWLSPGGLNDQGFYHSMDTSTEAHEVLDSGKQQP</sequence>
<reference evidence="2 3" key="1">
    <citation type="submission" date="2023-05" db="EMBL/GenBank/DDBJ databases">
        <title>B98-5 Cell Line De Novo Hybrid Assembly: An Optical Mapping Approach.</title>
        <authorList>
            <person name="Kananen K."/>
            <person name="Auerbach J.A."/>
            <person name="Kautto E."/>
            <person name="Blachly J.S."/>
        </authorList>
    </citation>
    <scope>NUCLEOTIDE SEQUENCE [LARGE SCALE GENOMIC DNA]</scope>
    <source>
        <strain evidence="2">B95-8</strain>
        <tissue evidence="2">Cell line</tissue>
    </source>
</reference>
<dbReference type="Proteomes" id="UP001266305">
    <property type="component" value="Unassembled WGS sequence"/>
</dbReference>
<proteinExistence type="predicted"/>
<evidence type="ECO:0000256" key="1">
    <source>
        <dbReference type="SAM" id="MobiDB-lite"/>
    </source>
</evidence>
<keyword evidence="3" id="KW-1185">Reference proteome</keyword>
<comment type="caution">
    <text evidence="2">The sequence shown here is derived from an EMBL/GenBank/DDBJ whole genome shotgun (WGS) entry which is preliminary data.</text>
</comment>
<evidence type="ECO:0000313" key="2">
    <source>
        <dbReference type="EMBL" id="KAK2099813.1"/>
    </source>
</evidence>
<gene>
    <name evidence="2" type="ORF">P7K49_021161</name>
</gene>
<evidence type="ECO:0000313" key="3">
    <source>
        <dbReference type="Proteomes" id="UP001266305"/>
    </source>
</evidence>